<organism evidence="1 2">
    <name type="scientific">Rotaria magnacalcarata</name>
    <dbReference type="NCBI Taxonomy" id="392030"/>
    <lineage>
        <taxon>Eukaryota</taxon>
        <taxon>Metazoa</taxon>
        <taxon>Spiralia</taxon>
        <taxon>Gnathifera</taxon>
        <taxon>Rotifera</taxon>
        <taxon>Eurotatoria</taxon>
        <taxon>Bdelloidea</taxon>
        <taxon>Philodinida</taxon>
        <taxon>Philodinidae</taxon>
        <taxon>Rotaria</taxon>
    </lineage>
</organism>
<sequence>MHNVPSTCLLAYTIVGTKTSGKLLTSQLFKSLNFSVPQPVLTNPFLQLQTTPFVEASWEHVAFESHPPLFT</sequence>
<gene>
    <name evidence="1" type="ORF">SMN809_LOCUS38168</name>
</gene>
<evidence type="ECO:0000313" key="1">
    <source>
        <dbReference type="EMBL" id="CAF4578439.1"/>
    </source>
</evidence>
<reference evidence="1" key="1">
    <citation type="submission" date="2021-02" db="EMBL/GenBank/DDBJ databases">
        <authorList>
            <person name="Nowell W R."/>
        </authorList>
    </citation>
    <scope>NUCLEOTIDE SEQUENCE</scope>
</reference>
<comment type="caution">
    <text evidence="1">The sequence shown here is derived from an EMBL/GenBank/DDBJ whole genome shotgun (WGS) entry which is preliminary data.</text>
</comment>
<dbReference type="AlphaFoldDB" id="A0A8S2YRS1"/>
<evidence type="ECO:0000313" key="2">
    <source>
        <dbReference type="Proteomes" id="UP000676336"/>
    </source>
</evidence>
<name>A0A8S2YRS1_9BILA</name>
<dbReference type="EMBL" id="CAJOBI010098924">
    <property type="protein sequence ID" value="CAF4578439.1"/>
    <property type="molecule type" value="Genomic_DNA"/>
</dbReference>
<protein>
    <submittedName>
        <fullName evidence="1">Uncharacterized protein</fullName>
    </submittedName>
</protein>
<proteinExistence type="predicted"/>
<dbReference type="Proteomes" id="UP000676336">
    <property type="component" value="Unassembled WGS sequence"/>
</dbReference>
<accession>A0A8S2YRS1</accession>